<proteinExistence type="predicted"/>
<protein>
    <submittedName>
        <fullName evidence="1">Toxin</fullName>
    </submittedName>
</protein>
<dbReference type="AlphaFoldDB" id="A0A5A9XF79"/>
<dbReference type="EMBL" id="SRSD01000005">
    <property type="protein sequence ID" value="KAA0891666.1"/>
    <property type="molecule type" value="Genomic_DNA"/>
</dbReference>
<comment type="caution">
    <text evidence="1">The sequence shown here is derived from an EMBL/GenBank/DDBJ whole genome shotgun (WGS) entry which is preliminary data.</text>
</comment>
<dbReference type="SUPFAM" id="SSF143011">
    <property type="entry name" value="RelE-like"/>
    <property type="match status" value="1"/>
</dbReference>
<evidence type="ECO:0000313" key="2">
    <source>
        <dbReference type="Proteomes" id="UP000324298"/>
    </source>
</evidence>
<keyword evidence="2" id="KW-1185">Reference proteome</keyword>
<dbReference type="RefSeq" id="WP_149307365.1">
    <property type="nucleotide sequence ID" value="NZ_SRSD01000005.1"/>
</dbReference>
<dbReference type="OrthoDB" id="5396359at2"/>
<dbReference type="InterPro" id="IPR035093">
    <property type="entry name" value="RelE/ParE_toxin_dom_sf"/>
</dbReference>
<gene>
    <name evidence="1" type="ORF">ET418_09475</name>
</gene>
<sequence length="111" mass="12910">MPLFTYFPTPDFAAKLAKIEKHDPPGHTRILDVIDRILNNPGDADGWMHGEHHGRLKKYVGRSEYRLIYNWCEACRKQAKTLEEKCGFCREVGDNSVIFFNVYHKNEASRV</sequence>
<accession>A0A5A9XF79</accession>
<name>A0A5A9XF79_9BACT</name>
<organism evidence="1 2">
    <name type="scientific">Oryzomonas rubra</name>
    <dbReference type="NCBI Taxonomy" id="2509454"/>
    <lineage>
        <taxon>Bacteria</taxon>
        <taxon>Pseudomonadati</taxon>
        <taxon>Thermodesulfobacteriota</taxon>
        <taxon>Desulfuromonadia</taxon>
        <taxon>Geobacterales</taxon>
        <taxon>Geobacteraceae</taxon>
        <taxon>Oryzomonas</taxon>
    </lineage>
</organism>
<evidence type="ECO:0000313" key="1">
    <source>
        <dbReference type="EMBL" id="KAA0891666.1"/>
    </source>
</evidence>
<reference evidence="1 2" key="1">
    <citation type="submission" date="2019-04" db="EMBL/GenBank/DDBJ databases">
        <title>Geobacter ruber sp. nov., ferric-reducing bacteria isolated from paddy soil.</title>
        <authorList>
            <person name="Xu Z."/>
            <person name="Masuda Y."/>
            <person name="Itoh H."/>
            <person name="Senoo K."/>
        </authorList>
    </citation>
    <scope>NUCLEOTIDE SEQUENCE [LARGE SCALE GENOMIC DNA]</scope>
    <source>
        <strain evidence="1 2">Red88</strain>
    </source>
</reference>
<dbReference type="Proteomes" id="UP000324298">
    <property type="component" value="Unassembled WGS sequence"/>
</dbReference>